<name>A0A368S7K6_SETIT</name>
<evidence type="ECO:0000313" key="1">
    <source>
        <dbReference type="EMBL" id="RCV38323.1"/>
    </source>
</evidence>
<organism evidence="1">
    <name type="scientific">Setaria italica</name>
    <name type="common">Foxtail millet</name>
    <name type="synonym">Panicum italicum</name>
    <dbReference type="NCBI Taxonomy" id="4555"/>
    <lineage>
        <taxon>Eukaryota</taxon>
        <taxon>Viridiplantae</taxon>
        <taxon>Streptophyta</taxon>
        <taxon>Embryophyta</taxon>
        <taxon>Tracheophyta</taxon>
        <taxon>Spermatophyta</taxon>
        <taxon>Magnoliopsida</taxon>
        <taxon>Liliopsida</taxon>
        <taxon>Poales</taxon>
        <taxon>Poaceae</taxon>
        <taxon>PACMAD clade</taxon>
        <taxon>Panicoideae</taxon>
        <taxon>Panicodae</taxon>
        <taxon>Paniceae</taxon>
        <taxon>Cenchrinae</taxon>
        <taxon>Setaria</taxon>
    </lineage>
</organism>
<dbReference type="EMBL" id="CM003535">
    <property type="protein sequence ID" value="RCV38323.1"/>
    <property type="molecule type" value="Genomic_DNA"/>
</dbReference>
<proteinExistence type="predicted"/>
<dbReference type="AlphaFoldDB" id="A0A368S7K6"/>
<sequence length="132" mass="14795">MFKYSSQRFTDAAALSHRRRLSLHLGSYAVPTTTPGGTSRARSGCSRNAALWWTRTQSSVTWMERPCRRRAPSPPGPVSRANDMNGMARRKAVAMKRHSRVTTKIERLGVVEMRSIVRLLSWAASCTKLVCC</sequence>
<gene>
    <name evidence="1" type="ORF">SETIT_8G133100v2</name>
</gene>
<accession>A0A368S7K6</accession>
<reference evidence="1" key="1">
    <citation type="journal article" date="2012" name="Nat. Biotechnol.">
        <title>Reference genome sequence of the model plant Setaria.</title>
        <authorList>
            <person name="Bennetzen J.L."/>
            <person name="Schmutz J."/>
            <person name="Wang H."/>
            <person name="Percifield R."/>
            <person name="Hawkins J."/>
            <person name="Pontaroli A.C."/>
            <person name="Estep M."/>
            <person name="Feng L."/>
            <person name="Vaughn J.N."/>
            <person name="Grimwood J."/>
            <person name="Jenkins J."/>
            <person name="Barry K."/>
            <person name="Lindquist E."/>
            <person name="Hellsten U."/>
            <person name="Deshpande S."/>
            <person name="Wang X."/>
            <person name="Wu X."/>
            <person name="Mitros T."/>
            <person name="Triplett J."/>
            <person name="Yang X."/>
            <person name="Ye C.Y."/>
            <person name="Mauro-Herrera M."/>
            <person name="Wang L."/>
            <person name="Li P."/>
            <person name="Sharma M."/>
            <person name="Sharma R."/>
            <person name="Ronald P.C."/>
            <person name="Panaud O."/>
            <person name="Kellogg E.A."/>
            <person name="Brutnell T.P."/>
            <person name="Doust A.N."/>
            <person name="Tuskan G.A."/>
            <person name="Rokhsar D."/>
            <person name="Devos K.M."/>
        </authorList>
    </citation>
    <scope>NUCLEOTIDE SEQUENCE [LARGE SCALE GENOMIC DNA]</scope>
    <source>
        <strain evidence="1">Yugu1</strain>
    </source>
</reference>
<protein>
    <submittedName>
        <fullName evidence="1">Uncharacterized protein</fullName>
    </submittedName>
</protein>
<reference evidence="1" key="2">
    <citation type="submission" date="2015-07" db="EMBL/GenBank/DDBJ databases">
        <authorList>
            <person name="Noorani M."/>
        </authorList>
    </citation>
    <scope>NUCLEOTIDE SEQUENCE</scope>
    <source>
        <strain evidence="1">Yugu1</strain>
    </source>
</reference>